<dbReference type="PRINTS" id="PR00038">
    <property type="entry name" value="HTHLUXR"/>
</dbReference>
<dbReference type="CDD" id="cd17535">
    <property type="entry name" value="REC_NarL-like"/>
    <property type="match status" value="1"/>
</dbReference>
<evidence type="ECO:0000256" key="2">
    <source>
        <dbReference type="ARBA" id="ARBA00023015"/>
    </source>
</evidence>
<dbReference type="Gene3D" id="3.40.50.2300">
    <property type="match status" value="1"/>
</dbReference>
<dbReference type="EMBL" id="LT985188">
    <property type="protein sequence ID" value="SPD88451.1"/>
    <property type="molecule type" value="Genomic_DNA"/>
</dbReference>
<dbReference type="SUPFAM" id="SSF46894">
    <property type="entry name" value="C-terminal effector domain of the bipartite response regulators"/>
    <property type="match status" value="1"/>
</dbReference>
<dbReference type="Proteomes" id="UP000238164">
    <property type="component" value="Chromosome 1"/>
</dbReference>
<dbReference type="InterPro" id="IPR058245">
    <property type="entry name" value="NreC/VraR/RcsB-like_REC"/>
</dbReference>
<dbReference type="GO" id="GO:0006355">
    <property type="term" value="P:regulation of DNA-templated transcription"/>
    <property type="evidence" value="ECO:0007669"/>
    <property type="project" value="InterPro"/>
</dbReference>
<organism evidence="8 9">
    <name type="scientific">Micropruina glycogenica</name>
    <dbReference type="NCBI Taxonomy" id="75385"/>
    <lineage>
        <taxon>Bacteria</taxon>
        <taxon>Bacillati</taxon>
        <taxon>Actinomycetota</taxon>
        <taxon>Actinomycetes</taxon>
        <taxon>Propionibacteriales</taxon>
        <taxon>Nocardioidaceae</taxon>
        <taxon>Micropruina</taxon>
    </lineage>
</organism>
<dbReference type="OrthoDB" id="9808843at2"/>
<dbReference type="PROSITE" id="PS50043">
    <property type="entry name" value="HTH_LUXR_2"/>
    <property type="match status" value="1"/>
</dbReference>
<dbReference type="Pfam" id="PF00196">
    <property type="entry name" value="GerE"/>
    <property type="match status" value="1"/>
</dbReference>
<accession>A0A2N9JLI8</accession>
<name>A0A2N9JLI8_9ACTN</name>
<keyword evidence="2" id="KW-0805">Transcription regulation</keyword>
<evidence type="ECO:0000259" key="6">
    <source>
        <dbReference type="PROSITE" id="PS50043"/>
    </source>
</evidence>
<dbReference type="GO" id="GO:0003677">
    <property type="term" value="F:DNA binding"/>
    <property type="evidence" value="ECO:0007669"/>
    <property type="project" value="UniProtKB-KW"/>
</dbReference>
<dbReference type="PROSITE" id="PS00622">
    <property type="entry name" value="HTH_LUXR_1"/>
    <property type="match status" value="1"/>
</dbReference>
<dbReference type="RefSeq" id="WP_105186959.1">
    <property type="nucleotide sequence ID" value="NZ_BAAAGO010000001.1"/>
</dbReference>
<keyword evidence="4" id="KW-0804">Transcription</keyword>
<evidence type="ECO:0000256" key="4">
    <source>
        <dbReference type="ARBA" id="ARBA00023163"/>
    </source>
</evidence>
<dbReference type="PROSITE" id="PS50110">
    <property type="entry name" value="RESPONSE_REGULATORY"/>
    <property type="match status" value="1"/>
</dbReference>
<keyword evidence="9" id="KW-1185">Reference proteome</keyword>
<dbReference type="Pfam" id="PF00072">
    <property type="entry name" value="Response_reg"/>
    <property type="match status" value="1"/>
</dbReference>
<evidence type="ECO:0000256" key="5">
    <source>
        <dbReference type="PROSITE-ProRule" id="PRU00169"/>
    </source>
</evidence>
<feature type="domain" description="Response regulatory" evidence="7">
    <location>
        <begin position="3"/>
        <end position="120"/>
    </location>
</feature>
<dbReference type="GO" id="GO:0000160">
    <property type="term" value="P:phosphorelay signal transduction system"/>
    <property type="evidence" value="ECO:0007669"/>
    <property type="project" value="InterPro"/>
</dbReference>
<dbReference type="InterPro" id="IPR011006">
    <property type="entry name" value="CheY-like_superfamily"/>
</dbReference>
<protein>
    <submittedName>
        <fullName evidence="8">LuxR family transcriptional regulator</fullName>
    </submittedName>
</protein>
<dbReference type="CDD" id="cd06170">
    <property type="entry name" value="LuxR_C_like"/>
    <property type="match status" value="1"/>
</dbReference>
<dbReference type="InterPro" id="IPR039420">
    <property type="entry name" value="WalR-like"/>
</dbReference>
<feature type="domain" description="HTH luxR-type" evidence="6">
    <location>
        <begin position="138"/>
        <end position="203"/>
    </location>
</feature>
<dbReference type="SUPFAM" id="SSF52172">
    <property type="entry name" value="CheY-like"/>
    <property type="match status" value="1"/>
</dbReference>
<proteinExistence type="predicted"/>
<dbReference type="KEGG" id="mgg:MPLG2_3421"/>
<gene>
    <name evidence="8" type="ORF">MPLG2_3421</name>
</gene>
<evidence type="ECO:0000313" key="9">
    <source>
        <dbReference type="Proteomes" id="UP000238164"/>
    </source>
</evidence>
<feature type="modified residue" description="4-aspartylphosphate" evidence="5">
    <location>
        <position position="54"/>
    </location>
</feature>
<dbReference type="AlphaFoldDB" id="A0A2N9JLI8"/>
<evidence type="ECO:0000259" key="7">
    <source>
        <dbReference type="PROSITE" id="PS50110"/>
    </source>
</evidence>
<sequence>MIRVALADDHPVVRAGVVSVLEGLSDVTVAAQFGSAEDLLAWLDGHSCDLLLLDLHFGDGLISGAEATRRITASGGPAVLILTTYATDADILTALDAGASGYLLKDAPTAELEQAIRAAAVGQPALSPAVQQRLMRRVLDPATTLTLRELDVLRLAADGLSNAQIAGRLYLTLATVKSHLAHTYAKLGAQSRTAAIATARERGLLT</sequence>
<dbReference type="InterPro" id="IPR001789">
    <property type="entry name" value="Sig_transdc_resp-reg_receiver"/>
</dbReference>
<dbReference type="InterPro" id="IPR016032">
    <property type="entry name" value="Sig_transdc_resp-reg_C-effctor"/>
</dbReference>
<dbReference type="PANTHER" id="PTHR43214">
    <property type="entry name" value="TWO-COMPONENT RESPONSE REGULATOR"/>
    <property type="match status" value="1"/>
</dbReference>
<dbReference type="SMART" id="SM00448">
    <property type="entry name" value="REC"/>
    <property type="match status" value="1"/>
</dbReference>
<dbReference type="SMART" id="SM00421">
    <property type="entry name" value="HTH_LUXR"/>
    <property type="match status" value="1"/>
</dbReference>
<evidence type="ECO:0000256" key="3">
    <source>
        <dbReference type="ARBA" id="ARBA00023125"/>
    </source>
</evidence>
<keyword evidence="1 5" id="KW-0597">Phosphoprotein</keyword>
<evidence type="ECO:0000313" key="8">
    <source>
        <dbReference type="EMBL" id="SPD88451.1"/>
    </source>
</evidence>
<dbReference type="PANTHER" id="PTHR43214:SF24">
    <property type="entry name" value="TRANSCRIPTIONAL REGULATORY PROTEIN NARL-RELATED"/>
    <property type="match status" value="1"/>
</dbReference>
<reference evidence="8 9" key="1">
    <citation type="submission" date="2018-02" db="EMBL/GenBank/DDBJ databases">
        <authorList>
            <person name="Cohen D.B."/>
            <person name="Kent A.D."/>
        </authorList>
    </citation>
    <scope>NUCLEOTIDE SEQUENCE [LARGE SCALE GENOMIC DNA]</scope>
    <source>
        <strain evidence="8">1</strain>
    </source>
</reference>
<evidence type="ECO:0000256" key="1">
    <source>
        <dbReference type="ARBA" id="ARBA00022553"/>
    </source>
</evidence>
<keyword evidence="3" id="KW-0238">DNA-binding</keyword>
<dbReference type="InterPro" id="IPR000792">
    <property type="entry name" value="Tscrpt_reg_LuxR_C"/>
</dbReference>